<dbReference type="AlphaFoldDB" id="A0A7S2TV96"/>
<proteinExistence type="predicted"/>
<evidence type="ECO:0000256" key="1">
    <source>
        <dbReference type="SAM" id="MobiDB-lite"/>
    </source>
</evidence>
<feature type="region of interest" description="Disordered" evidence="1">
    <location>
        <begin position="82"/>
        <end position="106"/>
    </location>
</feature>
<dbReference type="EMBL" id="HBHP01023820">
    <property type="protein sequence ID" value="CAD9770844.1"/>
    <property type="molecule type" value="Transcribed_RNA"/>
</dbReference>
<feature type="compositionally biased region" description="Basic and acidic residues" evidence="1">
    <location>
        <begin position="93"/>
        <end position="106"/>
    </location>
</feature>
<sequence length="257" mass="29112">MDLWDLKISRRISWGPEVESIFAVFCRKYAFDFQKVAAAMRKYVSSHLSNDPRARLVDPYMFTADVCRVHWSYRDYAKRKSRERVDGSAPSEVYEKPSNIDEKPSGTLDEKVVTKPIETVESKDGLTLVVSQVIEKQTEESDSDDAMAKLDQLVGHLAHIMATDKTQPKEPPSFEQMKAICEKHEKATENEKTEKAVIEEQQGVAGTSAKRESKKTSEDGLPSNFELSSRGKAALERKKAREARRAQMAVRQQQAGR</sequence>
<name>A0A7S2TV96_9EUKA</name>
<feature type="compositionally biased region" description="Basic and acidic residues" evidence="1">
    <location>
        <begin position="209"/>
        <end position="218"/>
    </location>
</feature>
<reference evidence="2" key="1">
    <citation type="submission" date="2021-01" db="EMBL/GenBank/DDBJ databases">
        <authorList>
            <person name="Corre E."/>
            <person name="Pelletier E."/>
            <person name="Niang G."/>
            <person name="Scheremetjew M."/>
            <person name="Finn R."/>
            <person name="Kale V."/>
            <person name="Holt S."/>
            <person name="Cochrane G."/>
            <person name="Meng A."/>
            <person name="Brown T."/>
            <person name="Cohen L."/>
        </authorList>
    </citation>
    <scope>NUCLEOTIDE SEQUENCE</scope>
    <source>
        <strain evidence="2">CCMP622</strain>
    </source>
</reference>
<accession>A0A7S2TV96</accession>
<feature type="compositionally biased region" description="Basic and acidic residues" evidence="1">
    <location>
        <begin position="186"/>
        <end position="198"/>
    </location>
</feature>
<organism evidence="2">
    <name type="scientific">Lotharella oceanica</name>
    <dbReference type="NCBI Taxonomy" id="641309"/>
    <lineage>
        <taxon>Eukaryota</taxon>
        <taxon>Sar</taxon>
        <taxon>Rhizaria</taxon>
        <taxon>Cercozoa</taxon>
        <taxon>Chlorarachniophyceae</taxon>
        <taxon>Lotharella</taxon>
    </lineage>
</organism>
<evidence type="ECO:0000313" key="2">
    <source>
        <dbReference type="EMBL" id="CAD9770844.1"/>
    </source>
</evidence>
<gene>
    <name evidence="2" type="ORF">LSP00402_LOCUS14832</name>
</gene>
<feature type="compositionally biased region" description="Basic and acidic residues" evidence="1">
    <location>
        <begin position="233"/>
        <end position="245"/>
    </location>
</feature>
<protein>
    <submittedName>
        <fullName evidence="2">Uncharacterized protein</fullName>
    </submittedName>
</protein>
<feature type="compositionally biased region" description="Low complexity" evidence="1">
    <location>
        <begin position="246"/>
        <end position="257"/>
    </location>
</feature>
<feature type="region of interest" description="Disordered" evidence="1">
    <location>
        <begin position="186"/>
        <end position="257"/>
    </location>
</feature>